<dbReference type="RefSeq" id="WP_095608433.1">
    <property type="nucleotide sequence ID" value="NZ_LMVN01000011.1"/>
</dbReference>
<evidence type="ECO:0000313" key="5">
    <source>
        <dbReference type="Proteomes" id="UP000246004"/>
    </source>
</evidence>
<proteinExistence type="predicted"/>
<evidence type="ECO:0000313" key="4">
    <source>
        <dbReference type="Proteomes" id="UP000217528"/>
    </source>
</evidence>
<reference evidence="2 4" key="2">
    <citation type="journal article" date="2017" name="BMC Genomics">
        <title>Genomic analysis of methanogenic archaea reveals a shift towards energy conservation.</title>
        <authorList>
            <person name="Gilmore S.P."/>
            <person name="Henske J.K."/>
            <person name="Sexton J.A."/>
            <person name="Solomon K.V."/>
            <person name="Seppala S."/>
            <person name="Yoo J.I."/>
            <person name="Huyett L.M."/>
            <person name="Pressman A."/>
            <person name="Cogan J.Z."/>
            <person name="Kivenson V."/>
            <person name="Peng X."/>
            <person name="Tan Y."/>
            <person name="Valentine D.L."/>
            <person name="O'Malley M.A."/>
        </authorList>
    </citation>
    <scope>NUCLEOTIDE SEQUENCE [LARGE SCALE GENOMIC DNA]</scope>
    <source>
        <strain evidence="2 4">1R-7</strain>
    </source>
</reference>
<gene>
    <name evidence="2" type="ORF">ASJ82_07685</name>
    <name evidence="3" type="ORF">MSCUN_10650</name>
</gene>
<evidence type="ECO:0000256" key="1">
    <source>
        <dbReference type="SAM" id="Coils"/>
    </source>
</evidence>
<comment type="caution">
    <text evidence="2">The sequence shown here is derived from an EMBL/GenBank/DDBJ whole genome shotgun (WGS) entry which is preliminary data.</text>
</comment>
<keyword evidence="4" id="KW-1185">Reference proteome</keyword>
<feature type="coiled-coil region" evidence="1">
    <location>
        <begin position="28"/>
        <end position="62"/>
    </location>
</feature>
<dbReference type="EMBL" id="LWMS01000031">
    <property type="protein sequence ID" value="PWL08134.1"/>
    <property type="molecule type" value="Genomic_DNA"/>
</dbReference>
<dbReference type="EMBL" id="LMVN01000011">
    <property type="protein sequence ID" value="PAV07549.1"/>
    <property type="molecule type" value="Genomic_DNA"/>
</dbReference>
<dbReference type="Proteomes" id="UP000246004">
    <property type="component" value="Unassembled WGS sequence"/>
</dbReference>
<organism evidence="2 4">
    <name type="scientific">Methanosphaera cuniculi</name>
    <dbReference type="NCBI Taxonomy" id="1077256"/>
    <lineage>
        <taxon>Archaea</taxon>
        <taxon>Methanobacteriati</taxon>
        <taxon>Methanobacteriota</taxon>
        <taxon>Methanomada group</taxon>
        <taxon>Methanobacteria</taxon>
        <taxon>Methanobacteriales</taxon>
        <taxon>Methanobacteriaceae</taxon>
        <taxon>Methanosphaera</taxon>
    </lineage>
</organism>
<dbReference type="AlphaFoldDB" id="A0A2A2HDN6"/>
<accession>A0A2A2HDN6</accession>
<name>A0A2A2HDN6_9EURY</name>
<sequence>MNRKEIIQNIENKIPLIPSIQNTLNDMTTYAEENIQQYEKQLNNLNKQLATLNNEIDKKPDNIGIKIKKMKIIMKKATPEKAIQFHKTILFENIELRNICHSIQEMSKKLNSFDDEELENLHNFLEYLCIEYVQEYTL</sequence>
<protein>
    <submittedName>
        <fullName evidence="2">Uncharacterized protein</fullName>
    </submittedName>
</protein>
<keyword evidence="1" id="KW-0175">Coiled coil</keyword>
<reference evidence="3 5" key="1">
    <citation type="submission" date="2016-04" db="EMBL/GenBank/DDBJ databases">
        <title>Genome sequence of Methanosphaera cuniculi DSM 4103.</title>
        <authorList>
            <person name="Poehlein A."/>
            <person name="Seedorf H."/>
            <person name="Daniel R."/>
        </authorList>
    </citation>
    <scope>NUCLEOTIDE SEQUENCE [LARGE SCALE GENOMIC DNA]</scope>
    <source>
        <strain evidence="3 5">DSM 4103</strain>
    </source>
</reference>
<evidence type="ECO:0000313" key="2">
    <source>
        <dbReference type="EMBL" id="PAV07549.1"/>
    </source>
</evidence>
<evidence type="ECO:0000313" key="3">
    <source>
        <dbReference type="EMBL" id="PWL08134.1"/>
    </source>
</evidence>
<dbReference type="Proteomes" id="UP000217528">
    <property type="component" value="Unassembled WGS sequence"/>
</dbReference>